<protein>
    <submittedName>
        <fullName evidence="1">Uncharacterized protein</fullName>
    </submittedName>
</protein>
<name>A0ACB9EXD7_CICIN</name>
<accession>A0ACB9EXD7</accession>
<reference evidence="2" key="1">
    <citation type="journal article" date="2022" name="Mol. Ecol. Resour.">
        <title>The genomes of chicory, endive, great burdock and yacon provide insights into Asteraceae palaeo-polyploidization history and plant inulin production.</title>
        <authorList>
            <person name="Fan W."/>
            <person name="Wang S."/>
            <person name="Wang H."/>
            <person name="Wang A."/>
            <person name="Jiang F."/>
            <person name="Liu H."/>
            <person name="Zhao H."/>
            <person name="Xu D."/>
            <person name="Zhang Y."/>
        </authorList>
    </citation>
    <scope>NUCLEOTIDE SEQUENCE [LARGE SCALE GENOMIC DNA]</scope>
    <source>
        <strain evidence="2">cv. Punajuju</strain>
    </source>
</reference>
<keyword evidence="2" id="KW-1185">Reference proteome</keyword>
<proteinExistence type="predicted"/>
<organism evidence="1 2">
    <name type="scientific">Cichorium intybus</name>
    <name type="common">Chicory</name>
    <dbReference type="NCBI Taxonomy" id="13427"/>
    <lineage>
        <taxon>Eukaryota</taxon>
        <taxon>Viridiplantae</taxon>
        <taxon>Streptophyta</taxon>
        <taxon>Embryophyta</taxon>
        <taxon>Tracheophyta</taxon>
        <taxon>Spermatophyta</taxon>
        <taxon>Magnoliopsida</taxon>
        <taxon>eudicotyledons</taxon>
        <taxon>Gunneridae</taxon>
        <taxon>Pentapetalae</taxon>
        <taxon>asterids</taxon>
        <taxon>campanulids</taxon>
        <taxon>Asterales</taxon>
        <taxon>Asteraceae</taxon>
        <taxon>Cichorioideae</taxon>
        <taxon>Cichorieae</taxon>
        <taxon>Cichoriinae</taxon>
        <taxon>Cichorium</taxon>
    </lineage>
</organism>
<gene>
    <name evidence="1" type="ORF">L2E82_13713</name>
</gene>
<evidence type="ECO:0000313" key="2">
    <source>
        <dbReference type="Proteomes" id="UP001055811"/>
    </source>
</evidence>
<reference evidence="1 2" key="2">
    <citation type="journal article" date="2022" name="Mol. Ecol. Resour.">
        <title>The genomes of chicory, endive, great burdock and yacon provide insights into Asteraceae paleo-polyploidization history and plant inulin production.</title>
        <authorList>
            <person name="Fan W."/>
            <person name="Wang S."/>
            <person name="Wang H."/>
            <person name="Wang A."/>
            <person name="Jiang F."/>
            <person name="Liu H."/>
            <person name="Zhao H."/>
            <person name="Xu D."/>
            <person name="Zhang Y."/>
        </authorList>
    </citation>
    <scope>NUCLEOTIDE SEQUENCE [LARGE SCALE GENOMIC DNA]</scope>
    <source>
        <strain evidence="2">cv. Punajuju</strain>
        <tissue evidence="1">Leaves</tissue>
    </source>
</reference>
<comment type="caution">
    <text evidence="1">The sequence shown here is derived from an EMBL/GenBank/DDBJ whole genome shotgun (WGS) entry which is preliminary data.</text>
</comment>
<dbReference type="EMBL" id="CM042011">
    <property type="protein sequence ID" value="KAI3763718.1"/>
    <property type="molecule type" value="Genomic_DNA"/>
</dbReference>
<sequence length="162" mass="18272">MRTRGQTPLVFSFGHDHLSSLLLRPHKAIVDRRCRPLTTASFRPPYRPPLLSPVRRLSLSTRDLLPSNRPIDEGRVRELPDNDAKLSSELDVNVDELDAYQSKRCFATSSLKSGIEINSKERGIISNTNDSNGLIGHEISTKGKKSTNIVWHKCSVEKIDRQ</sequence>
<dbReference type="Proteomes" id="UP001055811">
    <property type="component" value="Linkage Group LG03"/>
</dbReference>
<evidence type="ECO:0000313" key="1">
    <source>
        <dbReference type="EMBL" id="KAI3763718.1"/>
    </source>
</evidence>